<feature type="compositionally biased region" description="Pro residues" evidence="1">
    <location>
        <begin position="92"/>
        <end position="105"/>
    </location>
</feature>
<organism evidence="2 3">
    <name type="scientific">Sinomonas halotolerans</name>
    <dbReference type="NCBI Taxonomy" id="1644133"/>
    <lineage>
        <taxon>Bacteria</taxon>
        <taxon>Bacillati</taxon>
        <taxon>Actinomycetota</taxon>
        <taxon>Actinomycetes</taxon>
        <taxon>Micrococcales</taxon>
        <taxon>Micrococcaceae</taxon>
        <taxon>Sinomonas</taxon>
    </lineage>
</organism>
<accession>A0ABU9WX28</accession>
<sequence length="186" mass="18672">MVITTDMNAFYQGHVEHQHEEDIYPGFTFKKGNQDITVAAQNWDAAGQAIFNNGCRVVVVTPPPTTIPPTTIPPTTNPPTTPPGQGATGPVTTPPVTPVTTPPGKKPVVVPPAGGGQGAGQGGQGAGQGGLGAVGAAPSVSVVADTAAGDADDYTVSAALAGSGALMLAWAALTRYARRQQGQHEA</sequence>
<feature type="compositionally biased region" description="Pro residues" evidence="1">
    <location>
        <begin position="65"/>
        <end position="82"/>
    </location>
</feature>
<dbReference type="RefSeq" id="WP_345883268.1">
    <property type="nucleotide sequence ID" value="NZ_JBDFRB010000003.1"/>
</dbReference>
<protein>
    <submittedName>
        <fullName evidence="2">Uncharacterized protein</fullName>
    </submittedName>
</protein>
<name>A0ABU9WX28_9MICC</name>
<gene>
    <name evidence="2" type="ORF">ABCQ75_04190</name>
</gene>
<feature type="compositionally biased region" description="Gly residues" evidence="1">
    <location>
        <begin position="113"/>
        <end position="130"/>
    </location>
</feature>
<proteinExistence type="predicted"/>
<evidence type="ECO:0000256" key="1">
    <source>
        <dbReference type="SAM" id="MobiDB-lite"/>
    </source>
</evidence>
<evidence type="ECO:0000313" key="2">
    <source>
        <dbReference type="EMBL" id="MEN2743736.1"/>
    </source>
</evidence>
<dbReference type="Proteomes" id="UP001422074">
    <property type="component" value="Unassembled WGS sequence"/>
</dbReference>
<keyword evidence="3" id="KW-1185">Reference proteome</keyword>
<evidence type="ECO:0000313" key="3">
    <source>
        <dbReference type="Proteomes" id="UP001422074"/>
    </source>
</evidence>
<feature type="region of interest" description="Disordered" evidence="1">
    <location>
        <begin position="65"/>
        <end position="130"/>
    </location>
</feature>
<comment type="caution">
    <text evidence="2">The sequence shown here is derived from an EMBL/GenBank/DDBJ whole genome shotgun (WGS) entry which is preliminary data.</text>
</comment>
<reference evidence="2 3" key="1">
    <citation type="submission" date="2024-05" db="EMBL/GenBank/DDBJ databases">
        <title>Sinomonas sp. nov., isolated from a waste landfill.</title>
        <authorList>
            <person name="Zhao Y."/>
        </authorList>
    </citation>
    <scope>NUCLEOTIDE SEQUENCE [LARGE SCALE GENOMIC DNA]</scope>
    <source>
        <strain evidence="2 3">CCTCC AB2014300</strain>
    </source>
</reference>
<dbReference type="EMBL" id="JBDFRB010000003">
    <property type="protein sequence ID" value="MEN2743736.1"/>
    <property type="molecule type" value="Genomic_DNA"/>
</dbReference>